<evidence type="ECO:0000259" key="9">
    <source>
        <dbReference type="Pfam" id="PF00915"/>
    </source>
</evidence>
<evidence type="ECO:0000256" key="3">
    <source>
        <dbReference type="ARBA" id="ARBA00008633"/>
    </source>
</evidence>
<dbReference type="InterPro" id="IPR004005">
    <property type="entry name" value="Calicivirus_coat"/>
</dbReference>
<comment type="subcellular location">
    <subcellularLocation>
        <location evidence="1">Host cytoplasm</location>
    </subcellularLocation>
    <subcellularLocation>
        <location evidence="2">Virion</location>
    </subcellularLocation>
</comment>
<keyword evidence="5" id="KW-0946">Virion</keyword>
<evidence type="ECO:0000256" key="4">
    <source>
        <dbReference type="ARBA" id="ARBA00018984"/>
    </source>
</evidence>
<evidence type="ECO:0000256" key="6">
    <source>
        <dbReference type="ARBA" id="ARBA00023060"/>
    </source>
</evidence>
<dbReference type="EMDB" id="EMD-12194"/>
<dbReference type="CDD" id="cd00205">
    <property type="entry name" value="rhv_like"/>
    <property type="match status" value="1"/>
</dbReference>
<protein>
    <recommendedName>
        <fullName evidence="4">Capsid protein VP1</fullName>
    </recommendedName>
    <alternativeName>
        <fullName evidence="8">Coat protein</fullName>
    </alternativeName>
</protein>
<dbReference type="EMBL" id="AY343325">
    <property type="protein sequence ID" value="AAQ24846.1"/>
    <property type="molecule type" value="Genomic_RNA"/>
</dbReference>
<evidence type="ECO:0000256" key="7">
    <source>
        <dbReference type="ARBA" id="ARBA00023200"/>
    </source>
</evidence>
<comment type="similarity">
    <text evidence="3">Belongs to the caliciviridae capsid protein family.</text>
</comment>
<evidence type="ECO:0000256" key="8">
    <source>
        <dbReference type="ARBA" id="ARBA00031336"/>
    </source>
</evidence>
<accession>Q6VCZ3</accession>
<evidence type="ECO:0000313" key="10">
    <source>
        <dbReference type="EMBL" id="AAQ24846.1"/>
    </source>
</evidence>
<dbReference type="InterPro" id="IPR033703">
    <property type="entry name" value="Rhv-like"/>
</dbReference>
<proteinExistence type="evidence at protein level"/>
<reference evidence="11" key="2">
    <citation type="journal article" date="2021" name="J. Virol.">
        <title>The Cryo-EM Structure of Vesivirus 2117 Highlights Functional Variations in Entry Pathways for Viruses in Different Clades of the &lt;i&gt;Vesivirus&lt;/i&gt; Genus.</title>
        <authorList>
            <person name="Sutherland H."/>
            <person name="Conley M.J."/>
            <person name="Emmott E."/>
            <person name="Streetley J."/>
            <person name="Goodfellow I.G."/>
            <person name="Bhella D."/>
        </authorList>
    </citation>
    <scope>STRUCTURE BY ELECTRON MICROSCOPY (3.65 ANGSTROMS) OF 159-690</scope>
</reference>
<sequence>MARSSEYSSQNSLDEVYDYDTYDPFPNFERNLASYYSTDFCPRINLENFFLDPEDFDFCDHPFECCFPDYLDSLGVEEYIYEGDEPYIVLKHQLESSTFWEDGTFTYPILPPFKTSSVSYFMPKAGEVLHRCLMAVAKGMDPSLQVADRTAPTLFRAESGDASSGSPDITGEEQGVAVATGTQPSAPAMATLATAATGTMPEEWKTFFSYYTTVNWSTTDETGKVLFVQGLSPRMNPFLDHLAKMYTGWSGSMEIRFTISGSGVFGGKLAAVMVPPGIGTEGGTSLLQFPHVLVDARQTEPVIFNIPDIRTVLWHDMHDTLTAHLVILVYNDLLNPYQNTTTGTSCTVTVETRGGTDFEFHLLKPPSRKMIFGADPSRLIPKKSMFWEGNRLPGEFKGFSIKPLVFQANRHFDCKRQTFGWSTPEHAGVKLNIQRQNLDTEDKTDIGVHLVTGLKTIKSQVPDGWPDYYGRNIILANTTASFGEVSEAMLGTVVPYRVSGKLEWRHLPEIAFASGTAKNSTIVCGKHLTGNFYVGGNFTQQGNVVVYPAFWTSKHGDTKCIGEDEDMVKRIDVLPQAQTTGGNYPIYYVTEFPAAYLPAPRVYNSQLLWTSRLLAQDVYDIGPEALAVFKIKDSAGNWFDIGISCEGFSFVGASTLPFSSLQFPLEASYVGMASAHNKLQHNIAGTSVTL</sequence>
<dbReference type="SUPFAM" id="SSF88633">
    <property type="entry name" value="Positive stranded ssRNA viruses"/>
    <property type="match status" value="1"/>
</dbReference>
<feature type="domain" description="Calicivirus coat protein" evidence="9">
    <location>
        <begin position="151"/>
        <end position="431"/>
    </location>
</feature>
<keyword evidence="6" id="KW-0167">Capsid protein</keyword>
<keyword evidence="6" id="KW-1142">T=3 icosahedral capsid protein</keyword>
<evidence type="ECO:0007829" key="11">
    <source>
        <dbReference type="PDB" id="7BJP"/>
    </source>
</evidence>
<dbReference type="InterPro" id="IPR029053">
    <property type="entry name" value="Viral_coat"/>
</dbReference>
<reference evidence="10" key="1">
    <citation type="journal article" date="2003" name="J. Gen. Virol.">
        <title>Identification of a calicivirus isolate of unknown origin.</title>
        <authorList>
            <person name="Oehmig A."/>
            <person name="Buttner M."/>
            <person name="Weiland F."/>
            <person name="Werz W."/>
            <person name="Bergemann K."/>
            <person name="Pfaff E."/>
        </authorList>
    </citation>
    <scope>NUCLEOTIDE SEQUENCE</scope>
</reference>
<evidence type="ECO:0000256" key="1">
    <source>
        <dbReference type="ARBA" id="ARBA00004192"/>
    </source>
</evidence>
<evidence type="ECO:0000256" key="2">
    <source>
        <dbReference type="ARBA" id="ARBA00004328"/>
    </source>
</evidence>
<dbReference type="Gene3D" id="2.60.120.20">
    <property type="match status" value="1"/>
</dbReference>
<keyword evidence="11" id="KW-0002">3D-structure</keyword>
<dbReference type="SMR" id="Q6VCZ3"/>
<name>Q6VCZ3_9CALI</name>
<organism evidence="10">
    <name type="scientific">Calicivirus isolate 2117</name>
    <dbReference type="NCBI Taxonomy" id="241631"/>
    <lineage>
        <taxon>Viruses</taxon>
        <taxon>Riboviria</taxon>
        <taxon>Orthornavirae</taxon>
        <taxon>Pisuviricota</taxon>
        <taxon>Pisoniviricetes</taxon>
        <taxon>Picornavirales</taxon>
        <taxon>Caliciviridae</taxon>
        <taxon>Vesivirus</taxon>
    </lineage>
</organism>
<evidence type="ECO:0000256" key="5">
    <source>
        <dbReference type="ARBA" id="ARBA00022844"/>
    </source>
</evidence>
<dbReference type="GO" id="GO:0039617">
    <property type="term" value="C:T=3 icosahedral viral capsid"/>
    <property type="evidence" value="ECO:0007669"/>
    <property type="project" value="UniProtKB-KW"/>
</dbReference>
<dbReference type="PDB" id="7BJP">
    <property type="method" value="EM"/>
    <property type="resolution" value="3.65 A"/>
    <property type="chains" value="A/B/C=159-690"/>
</dbReference>
<dbReference type="Pfam" id="PF00915">
    <property type="entry name" value="Calici_coat"/>
    <property type="match status" value="1"/>
</dbReference>
<dbReference type="GO" id="GO:0030430">
    <property type="term" value="C:host cell cytoplasm"/>
    <property type="evidence" value="ECO:0007669"/>
    <property type="project" value="UniProtKB-SubCell"/>
</dbReference>
<keyword evidence="7" id="KW-1035">Host cytoplasm</keyword>